<dbReference type="InterPro" id="IPR023606">
    <property type="entry name" value="CoA-Trfase_III_dom_1_sf"/>
</dbReference>
<reference evidence="3 4" key="1">
    <citation type="journal article" date="2010" name="J. Bacteriol.">
        <title>Genome sequences of Pelagibaca bermudensis HTCC2601T and Maritimibacter alkaliphilus HTCC2654T, the type strains of two marine Roseobacter genera.</title>
        <authorList>
            <person name="Thrash J.C."/>
            <person name="Cho J.C."/>
            <person name="Ferriera S."/>
            <person name="Johnson J."/>
            <person name="Vergin K.L."/>
            <person name="Giovannoni S.J."/>
        </authorList>
    </citation>
    <scope>NUCLEOTIDE SEQUENCE [LARGE SCALE GENOMIC DNA]</scope>
    <source>
        <strain evidence="4">DSM 26914 / JCM 13377 / KCTC 12554 / HTCC2601</strain>
    </source>
</reference>
<name>Q0FW22_SALBH</name>
<feature type="region of interest" description="Disordered" evidence="2">
    <location>
        <begin position="1"/>
        <end position="31"/>
    </location>
</feature>
<evidence type="ECO:0000256" key="1">
    <source>
        <dbReference type="ARBA" id="ARBA00022679"/>
    </source>
</evidence>
<accession>Q0FW22</accession>
<dbReference type="PANTHER" id="PTHR48207">
    <property type="entry name" value="SUCCINATE--HYDROXYMETHYLGLUTARATE COA-TRANSFERASE"/>
    <property type="match status" value="1"/>
</dbReference>
<dbReference type="AlphaFoldDB" id="Q0FW22"/>
<sequence length="481" mass="52574">MLGLTAGSHQRESFPMGSRDRSNRCRPRRSRKWNRAGRACRFFEMARRAGQGSAAQGGRRWRGHRAHRRTAQETERQMAKTRPLTGIRVLELGAYISGPYAAAILASLGAEVVKVEPPHGGDPFRRGVDTKSPYFVQYNAGKKSLAVNLKSPDGLALVKSLLPEFDVVIENSRPGKMAALGLGIEDVQKINPAIVYASVSGFGDGGPWRDRAAYDSIGQSMGAFYSIMNDAEDARLSGTCIGDLITAITATMGILAGLVGRGLTPGGAGADVRTSLLEAMSTITIDAVTQMYEDGGKAPTRESRHPQAQNFCLQTSDGGGITLHLSSSQKFWQALTRAIERPELAEDARFVTYFDRLKNYFELRPIVEAEFKRRDRAEWEARLIEFDVPFAPVLTAAELVSHPQTEWLDMMEPERNGLALVRAPWRFAGERPGRDFEAPHIGEHTREIAARVLGSADVDRLIAEGVLVQSPDGAEAVAAQA</sequence>
<dbReference type="Gene3D" id="3.30.1540.10">
    <property type="entry name" value="formyl-coa transferase, domain 3"/>
    <property type="match status" value="1"/>
</dbReference>
<dbReference type="SUPFAM" id="SSF89796">
    <property type="entry name" value="CoA-transferase family III (CaiB/BaiF)"/>
    <property type="match status" value="1"/>
</dbReference>
<dbReference type="Gene3D" id="3.40.50.10540">
    <property type="entry name" value="Crotonobetainyl-coa:carnitine coa-transferase, domain 1"/>
    <property type="match status" value="1"/>
</dbReference>
<evidence type="ECO:0000313" key="4">
    <source>
        <dbReference type="Proteomes" id="UP000006230"/>
    </source>
</evidence>
<protein>
    <submittedName>
        <fullName evidence="3">L-carnitine dehydratase/bile acid-inducible protein F</fullName>
    </submittedName>
</protein>
<dbReference type="InterPro" id="IPR003673">
    <property type="entry name" value="CoA-Trfase_fam_III"/>
</dbReference>
<gene>
    <name evidence="3" type="ORF">R2601_04118</name>
</gene>
<feature type="compositionally biased region" description="Basic residues" evidence="2">
    <location>
        <begin position="59"/>
        <end position="69"/>
    </location>
</feature>
<dbReference type="STRING" id="314265.R2601_04118"/>
<dbReference type="PANTHER" id="PTHR48207:SF3">
    <property type="entry name" value="SUCCINATE--HYDROXYMETHYLGLUTARATE COA-TRANSFERASE"/>
    <property type="match status" value="1"/>
</dbReference>
<dbReference type="GO" id="GO:0008410">
    <property type="term" value="F:CoA-transferase activity"/>
    <property type="evidence" value="ECO:0007669"/>
    <property type="project" value="TreeGrafter"/>
</dbReference>
<dbReference type="Proteomes" id="UP000006230">
    <property type="component" value="Unassembled WGS sequence"/>
</dbReference>
<dbReference type="HOGENOM" id="CLU_033975_0_1_5"/>
<organism evidence="3 4">
    <name type="scientific">Salipiger bermudensis (strain DSM 26914 / JCM 13377 / KCTC 12554 / HTCC2601)</name>
    <name type="common">Pelagibaca bermudensis</name>
    <dbReference type="NCBI Taxonomy" id="314265"/>
    <lineage>
        <taxon>Bacteria</taxon>
        <taxon>Pseudomonadati</taxon>
        <taxon>Pseudomonadota</taxon>
        <taxon>Alphaproteobacteria</taxon>
        <taxon>Rhodobacterales</taxon>
        <taxon>Roseobacteraceae</taxon>
        <taxon>Salipiger</taxon>
    </lineage>
</organism>
<keyword evidence="1" id="KW-0808">Transferase</keyword>
<dbReference type="eggNOG" id="COG1804">
    <property type="taxonomic scope" value="Bacteria"/>
</dbReference>
<feature type="region of interest" description="Disordered" evidence="2">
    <location>
        <begin position="51"/>
        <end position="79"/>
    </location>
</feature>
<dbReference type="InterPro" id="IPR044855">
    <property type="entry name" value="CoA-Trfase_III_dom3_sf"/>
</dbReference>
<proteinExistence type="predicted"/>
<dbReference type="Pfam" id="PF02515">
    <property type="entry name" value="CoA_transf_3"/>
    <property type="match status" value="1"/>
</dbReference>
<keyword evidence="4" id="KW-1185">Reference proteome</keyword>
<comment type="caution">
    <text evidence="3">The sequence shown here is derived from an EMBL/GenBank/DDBJ whole genome shotgun (WGS) entry which is preliminary data.</text>
</comment>
<dbReference type="EMBL" id="AATQ01000001">
    <property type="protein sequence ID" value="EAU48730.1"/>
    <property type="molecule type" value="Genomic_DNA"/>
</dbReference>
<dbReference type="InterPro" id="IPR050483">
    <property type="entry name" value="CoA-transferase_III_domain"/>
</dbReference>
<evidence type="ECO:0000313" key="3">
    <source>
        <dbReference type="EMBL" id="EAU48730.1"/>
    </source>
</evidence>
<evidence type="ECO:0000256" key="2">
    <source>
        <dbReference type="SAM" id="MobiDB-lite"/>
    </source>
</evidence>